<organism evidence="8 9">
    <name type="scientific">Desulfolithobacter dissulfuricans</name>
    <dbReference type="NCBI Taxonomy" id="2795293"/>
    <lineage>
        <taxon>Bacteria</taxon>
        <taxon>Pseudomonadati</taxon>
        <taxon>Thermodesulfobacteriota</taxon>
        <taxon>Desulfobulbia</taxon>
        <taxon>Desulfobulbales</taxon>
        <taxon>Desulfobulbaceae</taxon>
        <taxon>Desulfolithobacter</taxon>
    </lineage>
</organism>
<comment type="similarity">
    <text evidence="2 4">Belongs to the flagella basal body rod proteins family.</text>
</comment>
<dbReference type="InterPro" id="IPR001444">
    <property type="entry name" value="Flag_bb_rod_N"/>
</dbReference>
<dbReference type="Pfam" id="PF00460">
    <property type="entry name" value="Flg_bb_rod"/>
    <property type="match status" value="1"/>
</dbReference>
<dbReference type="NCBIfam" id="TIGR02490">
    <property type="entry name" value="flgF"/>
    <property type="match status" value="1"/>
</dbReference>
<dbReference type="PROSITE" id="PS00588">
    <property type="entry name" value="FLAGELLA_BB_ROD"/>
    <property type="match status" value="1"/>
</dbReference>
<dbReference type="InterPro" id="IPR037925">
    <property type="entry name" value="FlgE/F/G-like"/>
</dbReference>
<accession>A0A915U151</accession>
<dbReference type="InterPro" id="IPR019776">
    <property type="entry name" value="Flagellar_basal_body_rod_CS"/>
</dbReference>
<dbReference type="AlphaFoldDB" id="A0A915U151"/>
<dbReference type="Pfam" id="PF06429">
    <property type="entry name" value="Flg_bbr_C"/>
    <property type="match status" value="1"/>
</dbReference>
<dbReference type="RefSeq" id="WP_267928427.1">
    <property type="nucleotide sequence ID" value="NZ_AP024233.1"/>
</dbReference>
<dbReference type="SUPFAM" id="SSF117143">
    <property type="entry name" value="Flagellar hook protein flgE"/>
    <property type="match status" value="1"/>
</dbReference>
<keyword evidence="8" id="KW-0969">Cilium</keyword>
<dbReference type="InterPro" id="IPR012836">
    <property type="entry name" value="FlgF"/>
</dbReference>
<keyword evidence="8" id="KW-0966">Cell projection</keyword>
<evidence type="ECO:0000256" key="2">
    <source>
        <dbReference type="ARBA" id="ARBA00009677"/>
    </source>
</evidence>
<dbReference type="KEGG" id="ddu:GF1_08980"/>
<evidence type="ECO:0000313" key="9">
    <source>
        <dbReference type="Proteomes" id="UP001063350"/>
    </source>
</evidence>
<dbReference type="InterPro" id="IPR020013">
    <property type="entry name" value="Flagellar_FlgE/F/G"/>
</dbReference>
<feature type="domain" description="Flagellar hook protein FlgE/F/G-like D1" evidence="7">
    <location>
        <begin position="84"/>
        <end position="151"/>
    </location>
</feature>
<protein>
    <submittedName>
        <fullName evidence="8">Flagellar basal-body rod protein FlgF</fullName>
    </submittedName>
</protein>
<keyword evidence="8" id="KW-0282">Flagellum</keyword>
<evidence type="ECO:0000256" key="3">
    <source>
        <dbReference type="ARBA" id="ARBA00023143"/>
    </source>
</evidence>
<evidence type="ECO:0000259" key="5">
    <source>
        <dbReference type="Pfam" id="PF00460"/>
    </source>
</evidence>
<evidence type="ECO:0000259" key="7">
    <source>
        <dbReference type="Pfam" id="PF22692"/>
    </source>
</evidence>
<dbReference type="Proteomes" id="UP001063350">
    <property type="component" value="Chromosome"/>
</dbReference>
<feature type="domain" description="Flagellar basal body rod protein N-terminal" evidence="5">
    <location>
        <begin position="6"/>
        <end position="35"/>
    </location>
</feature>
<dbReference type="PANTHER" id="PTHR30435:SF19">
    <property type="entry name" value="FLAGELLAR BASAL-BODY ROD PROTEIN FLGG"/>
    <property type="match status" value="1"/>
</dbReference>
<proteinExistence type="inferred from homology"/>
<evidence type="ECO:0000256" key="1">
    <source>
        <dbReference type="ARBA" id="ARBA00004117"/>
    </source>
</evidence>
<dbReference type="PANTHER" id="PTHR30435">
    <property type="entry name" value="FLAGELLAR PROTEIN"/>
    <property type="match status" value="1"/>
</dbReference>
<reference evidence="8" key="1">
    <citation type="submission" date="2020-12" db="EMBL/GenBank/DDBJ databases">
        <title>Desulfobium dissulfuricans gen. nov., sp. nov., a novel mesophilic, sulfate-reducing bacterium isolated from a deep-sea hydrothermal vent.</title>
        <authorList>
            <person name="Hashimoto Y."/>
            <person name="Tame A."/>
            <person name="Sawayama S."/>
            <person name="Miyazaki J."/>
            <person name="Takai K."/>
            <person name="Nakagawa S."/>
        </authorList>
    </citation>
    <scope>NUCLEOTIDE SEQUENCE</scope>
    <source>
        <strain evidence="8">GF1</strain>
    </source>
</reference>
<dbReference type="EMBL" id="AP024233">
    <property type="protein sequence ID" value="BCO08522.1"/>
    <property type="molecule type" value="Genomic_DNA"/>
</dbReference>
<evidence type="ECO:0000256" key="4">
    <source>
        <dbReference type="RuleBase" id="RU362116"/>
    </source>
</evidence>
<name>A0A915U151_9BACT</name>
<dbReference type="Pfam" id="PF22692">
    <property type="entry name" value="LlgE_F_G_D1"/>
    <property type="match status" value="1"/>
</dbReference>
<sequence length="243" mass="26467">MVSGKYSALSGAVAREQAMATISNNLANISTSGFKKDRVSFEAILRGRQQVGDARGVNFSRIRRIGTDFSPGAMRQTGNSLDLAIDGEGFFMVRDRNTTYLTRQGHFIVDQQGFIKTPAGHNLLDGGGGPVQISDYSGKSVIIDNEGNISVDGVVESRAQVYMVDDPDQLKKAGHSLFTFDGTTPVPATESRVVQGHLELSNVNMMEEMVLMMNTLRKYEAYHKAMKSYSTIGEKQSELGTVA</sequence>
<gene>
    <name evidence="8" type="primary">flgF</name>
    <name evidence="8" type="ORF">GF1_08980</name>
</gene>
<evidence type="ECO:0000313" key="8">
    <source>
        <dbReference type="EMBL" id="BCO08522.1"/>
    </source>
</evidence>
<evidence type="ECO:0000259" key="6">
    <source>
        <dbReference type="Pfam" id="PF06429"/>
    </source>
</evidence>
<dbReference type="GO" id="GO:0030694">
    <property type="term" value="C:bacterial-type flagellum basal body, rod"/>
    <property type="evidence" value="ECO:0007669"/>
    <property type="project" value="InterPro"/>
</dbReference>
<dbReference type="InterPro" id="IPR010930">
    <property type="entry name" value="Flg_bb/hook_C_dom"/>
</dbReference>
<keyword evidence="9" id="KW-1185">Reference proteome</keyword>
<keyword evidence="3 4" id="KW-0975">Bacterial flagellum</keyword>
<dbReference type="GO" id="GO:0071978">
    <property type="term" value="P:bacterial-type flagellum-dependent swarming motility"/>
    <property type="evidence" value="ECO:0007669"/>
    <property type="project" value="TreeGrafter"/>
</dbReference>
<dbReference type="NCBIfam" id="TIGR03506">
    <property type="entry name" value="FlgEFG_subfam"/>
    <property type="match status" value="1"/>
</dbReference>
<feature type="domain" description="Flagellar basal-body/hook protein C-terminal" evidence="6">
    <location>
        <begin position="195"/>
        <end position="231"/>
    </location>
</feature>
<comment type="subcellular location">
    <subcellularLocation>
        <location evidence="1 4">Bacterial flagellum basal body</location>
    </subcellularLocation>
</comment>
<dbReference type="InterPro" id="IPR053967">
    <property type="entry name" value="LlgE_F_G-like_D1"/>
</dbReference>